<dbReference type="GO" id="GO:0006508">
    <property type="term" value="P:proteolysis"/>
    <property type="evidence" value="ECO:0007669"/>
    <property type="project" value="UniProtKB-KW"/>
</dbReference>
<gene>
    <name evidence="9" type="ORF">KFK09_008208</name>
</gene>
<dbReference type="PANTHER" id="PTHR35046">
    <property type="entry name" value="ZINC KNUCKLE (CCHC-TYPE) FAMILY PROTEIN"/>
    <property type="match status" value="1"/>
</dbReference>
<dbReference type="InterPro" id="IPR001878">
    <property type="entry name" value="Znf_CCHC"/>
</dbReference>
<name>A0A8T3BQ96_DENNO</name>
<dbReference type="CDD" id="cd01647">
    <property type="entry name" value="RT_LTR"/>
    <property type="match status" value="1"/>
</dbReference>
<dbReference type="Gene3D" id="3.10.10.10">
    <property type="entry name" value="HIV Type 1 Reverse Transcriptase, subunit A, domain 1"/>
    <property type="match status" value="1"/>
</dbReference>
<dbReference type="GO" id="GO:0008270">
    <property type="term" value="F:zinc ion binding"/>
    <property type="evidence" value="ECO:0007669"/>
    <property type="project" value="UniProtKB-KW"/>
</dbReference>
<dbReference type="Gene3D" id="1.10.340.70">
    <property type="match status" value="1"/>
</dbReference>
<dbReference type="Pfam" id="PF00098">
    <property type="entry name" value="zf-CCHC"/>
    <property type="match status" value="1"/>
</dbReference>
<dbReference type="GO" id="GO:0015074">
    <property type="term" value="P:DNA integration"/>
    <property type="evidence" value="ECO:0007669"/>
    <property type="project" value="InterPro"/>
</dbReference>
<evidence type="ECO:0000313" key="9">
    <source>
        <dbReference type="EMBL" id="KAI0515543.1"/>
    </source>
</evidence>
<feature type="region of interest" description="Disordered" evidence="5">
    <location>
        <begin position="30"/>
        <end position="75"/>
    </location>
</feature>
<evidence type="ECO:0000259" key="6">
    <source>
        <dbReference type="PROSITE" id="PS50158"/>
    </source>
</evidence>
<dbReference type="Gene3D" id="3.30.420.10">
    <property type="entry name" value="Ribonuclease H-like superfamily/Ribonuclease H"/>
    <property type="match status" value="1"/>
</dbReference>
<evidence type="ECO:0000259" key="7">
    <source>
        <dbReference type="PROSITE" id="PS50878"/>
    </source>
</evidence>
<dbReference type="FunFam" id="1.10.340.70:FF:000001">
    <property type="entry name" value="Retrovirus-related Pol polyprotein from transposon gypsy-like Protein"/>
    <property type="match status" value="1"/>
</dbReference>
<dbReference type="InterPro" id="IPR043502">
    <property type="entry name" value="DNA/RNA_pol_sf"/>
</dbReference>
<evidence type="ECO:0000256" key="4">
    <source>
        <dbReference type="PROSITE-ProRule" id="PRU00047"/>
    </source>
</evidence>
<comment type="caution">
    <text evidence="9">The sequence shown here is derived from an EMBL/GenBank/DDBJ whole genome shotgun (WGS) entry which is preliminary data.</text>
</comment>
<dbReference type="Proteomes" id="UP000829196">
    <property type="component" value="Unassembled WGS sequence"/>
</dbReference>
<dbReference type="SMR" id="A0A8T3BQ96"/>
<dbReference type="InterPro" id="IPR001584">
    <property type="entry name" value="Integrase_cat-core"/>
</dbReference>
<evidence type="ECO:0000256" key="3">
    <source>
        <dbReference type="ARBA" id="ARBA00023125"/>
    </source>
</evidence>
<dbReference type="InterPro" id="IPR036397">
    <property type="entry name" value="RNaseH_sf"/>
</dbReference>
<dbReference type="Pfam" id="PF00078">
    <property type="entry name" value="RVT_1"/>
    <property type="match status" value="1"/>
</dbReference>
<dbReference type="FunFam" id="3.30.70.270:FF:000020">
    <property type="entry name" value="Transposon Tf2-6 polyprotein-like Protein"/>
    <property type="match status" value="1"/>
</dbReference>
<evidence type="ECO:0008006" key="11">
    <source>
        <dbReference type="Google" id="ProtNLM"/>
    </source>
</evidence>
<feature type="domain" description="CCHC-type" evidence="6">
    <location>
        <begin position="298"/>
        <end position="315"/>
    </location>
</feature>
<dbReference type="InterPro" id="IPR041577">
    <property type="entry name" value="RT_RNaseH_2"/>
</dbReference>
<keyword evidence="4" id="KW-0863">Zinc-finger</keyword>
<dbReference type="CDD" id="cd00303">
    <property type="entry name" value="retropepsin_like"/>
    <property type="match status" value="1"/>
</dbReference>
<evidence type="ECO:0000256" key="5">
    <source>
        <dbReference type="SAM" id="MobiDB-lite"/>
    </source>
</evidence>
<dbReference type="Pfam" id="PF03732">
    <property type="entry name" value="Retrotrans_gag"/>
    <property type="match status" value="1"/>
</dbReference>
<dbReference type="PROSITE" id="PS50158">
    <property type="entry name" value="ZF_CCHC"/>
    <property type="match status" value="1"/>
</dbReference>
<sequence length="1411" mass="161874">MPPRRNPQRPVQEVLIEDLQREIAQLQQRLARFEQREPAIPPNEEEDINPFHQEDSSDDDGRRRAQGRNQRKTSHDCGIKIELPEFDGRMDPDEFISWLQTVDRVLEFKEVPADKIVKLVAIKLKKAASLWWENLKRARNREGRSKIVSWSKMKKELQRKYIPDQYRQELFLKFTQLQQQQTTVEEYIAEFEQLSMKCDVVEPEEHTVARFLGGLNTAISNVVQLQPYWTVQDVMSLALKVEKQQARSKKPFQKILIPDVIAEKENKSNRFGAGPSRLNEEPRNLPRGNQPPNPLPPRKCFKCQGFGHIASNCPNRRVVVLTEESEMVVYDQPMGDEITPAEPVYLQGDEGNLLVIRQSLNVQKGDSWLRHSIFRTRCTVKNKVCNVIIDSGSCENVVATLMVEKLQLDTTVHPTPYSLSWIQKTSEIQVNKRCLVNFSIGHFQDQALCDVVPMDACHLLLGRPWQFDRGTIHNGTTNTYSFWHNQQQIVLLPSAVTNQEEAPPSHLNNPALFLQALKASQQGLLLIMMEENSQVLEVPELIQPILQQYKDVLVQELPSGLPPLRDVQHHMDLVPGSVLPNRPAYRLRPDEHVELQHQVDELLLKGFVRPSASPCAVPALLVPKKDGTFRMCIDSRTINKITIKYRFPIPRIDDIFDQLHGACVFSKIDLRSGYHQIRIRPGDEWKTAFKTREGLYEWTVMPFGVSNAPSTFMRLMNQVFQPLMNKCVVIYFDDILVYSSSRELHLGHLRTVFDILREQQLFANPKKCQYLTDKISFLGFVVSAEGIEADPAKVEAVRQWPTPQTMTEVRQFHGLASFYRRFIKNFSSVAAPLTELLKNDQFQWTSSAKEGFERLKEAISTAPVLSLPDFNEAFEVDCDASNVGVGAVLSQRGHPVAFFSEKLNETRQRYSVYDKELYAIVRALHHWSHYLLPHEFILFSDHEALCFLNSQKKLKGRHAAWVEYLGAFHYVLKHKSGKSNQVADALSRRTALVQTLQTKVVGFDLLKDLYPTDADFGEIWRKCQEKPYQLYHCQQGNLFHGNKLCIPQGSTRLAIISECHESNIAGHFGRDKTLALVQENFFWPLLKRDVDRFIRRCRICVLAKTHSQKLGLYTPLPIPEGPWIDVSLDFVLGLPRTQRNKDSIMVVVDRFSKMVHFVACNKTLDASHVADLYFKEIVRLHGIPKTITSDRDVKFLSHFWRTLWAKLGTKLLFSSTAHPQTDGQTETVNRSLGNLLRCFVGKNLKQWDLILPQIEFAFNRSTNQATGHSPFQVVYGSNPLSPVDLIPQLPLQSYSSDGNQRCKEVQQLHKEVQELIHKHNLKCQKTANKSRRAAHFEVGDQVWIRLRKERFPPGAFSKLKPKADGPFRIIKKIGDNAYQIDLPGDYNISATFNVADLSPYYEPEVPPTPAD</sequence>
<feature type="domain" description="Reverse transcriptase" evidence="7">
    <location>
        <begin position="603"/>
        <end position="782"/>
    </location>
</feature>
<dbReference type="GO" id="GO:0004190">
    <property type="term" value="F:aspartic-type endopeptidase activity"/>
    <property type="evidence" value="ECO:0007669"/>
    <property type="project" value="UniProtKB-KW"/>
</dbReference>
<evidence type="ECO:0000259" key="8">
    <source>
        <dbReference type="PROSITE" id="PS50994"/>
    </source>
</evidence>
<dbReference type="Gene3D" id="4.10.60.10">
    <property type="entry name" value="Zinc finger, CCHC-type"/>
    <property type="match status" value="1"/>
</dbReference>
<dbReference type="SUPFAM" id="SSF57756">
    <property type="entry name" value="Retrovirus zinc finger-like domains"/>
    <property type="match status" value="1"/>
</dbReference>
<keyword evidence="4" id="KW-0479">Metal-binding</keyword>
<dbReference type="GO" id="GO:0003677">
    <property type="term" value="F:DNA binding"/>
    <property type="evidence" value="ECO:0007669"/>
    <property type="project" value="UniProtKB-KW"/>
</dbReference>
<evidence type="ECO:0000313" key="10">
    <source>
        <dbReference type="Proteomes" id="UP000829196"/>
    </source>
</evidence>
<proteinExistence type="predicted"/>
<feature type="region of interest" description="Disordered" evidence="5">
    <location>
        <begin position="268"/>
        <end position="295"/>
    </location>
</feature>
<dbReference type="Pfam" id="PF17921">
    <property type="entry name" value="Integrase_H2C2"/>
    <property type="match status" value="1"/>
</dbReference>
<feature type="compositionally biased region" description="Basic and acidic residues" evidence="5">
    <location>
        <begin position="52"/>
        <end position="63"/>
    </location>
</feature>
<reference evidence="9" key="1">
    <citation type="journal article" date="2022" name="Front. Genet.">
        <title>Chromosome-Scale Assembly of the Dendrobium nobile Genome Provides Insights Into the Molecular Mechanism of the Biosynthesis of the Medicinal Active Ingredient of Dendrobium.</title>
        <authorList>
            <person name="Xu Q."/>
            <person name="Niu S.-C."/>
            <person name="Li K.-L."/>
            <person name="Zheng P.-J."/>
            <person name="Zhang X.-J."/>
            <person name="Jia Y."/>
            <person name="Liu Y."/>
            <person name="Niu Y.-X."/>
            <person name="Yu L.-H."/>
            <person name="Chen D.-F."/>
            <person name="Zhang G.-Q."/>
        </authorList>
    </citation>
    <scope>NUCLEOTIDE SEQUENCE</scope>
    <source>
        <tissue evidence="9">Leaf</tissue>
    </source>
</reference>
<dbReference type="Pfam" id="PF24626">
    <property type="entry name" value="SH3_Tf2-1"/>
    <property type="match status" value="1"/>
</dbReference>
<dbReference type="InterPro" id="IPR021109">
    <property type="entry name" value="Peptidase_aspartic_dom_sf"/>
</dbReference>
<dbReference type="InterPro" id="IPR012337">
    <property type="entry name" value="RNaseH-like_sf"/>
</dbReference>
<dbReference type="OrthoDB" id="779668at2759"/>
<dbReference type="InterPro" id="IPR041588">
    <property type="entry name" value="Integrase_H2C2"/>
</dbReference>
<dbReference type="PANTHER" id="PTHR35046:SF26">
    <property type="entry name" value="RNA-DIRECTED DNA POLYMERASE"/>
    <property type="match status" value="1"/>
</dbReference>
<dbReference type="SUPFAM" id="SSF56672">
    <property type="entry name" value="DNA/RNA polymerases"/>
    <property type="match status" value="1"/>
</dbReference>
<dbReference type="Gene3D" id="2.40.70.10">
    <property type="entry name" value="Acid Proteases"/>
    <property type="match status" value="1"/>
</dbReference>
<dbReference type="PROSITE" id="PS50878">
    <property type="entry name" value="RT_POL"/>
    <property type="match status" value="1"/>
</dbReference>
<dbReference type="InterPro" id="IPR005162">
    <property type="entry name" value="Retrotrans_gag_dom"/>
</dbReference>
<dbReference type="SUPFAM" id="SSF53098">
    <property type="entry name" value="Ribonuclease H-like"/>
    <property type="match status" value="1"/>
</dbReference>
<keyword evidence="10" id="KW-1185">Reference proteome</keyword>
<dbReference type="PROSITE" id="PS50994">
    <property type="entry name" value="INTEGRASE"/>
    <property type="match status" value="1"/>
</dbReference>
<protein>
    <recommendedName>
        <fullName evidence="11">Reverse transcriptase</fullName>
    </recommendedName>
</protein>
<dbReference type="SMART" id="SM00343">
    <property type="entry name" value="ZnF_C2HC"/>
    <property type="match status" value="1"/>
</dbReference>
<keyword evidence="4" id="KW-0862">Zinc</keyword>
<keyword evidence="2" id="KW-0378">Hydrolase</keyword>
<evidence type="ECO:0000256" key="2">
    <source>
        <dbReference type="ARBA" id="ARBA00022750"/>
    </source>
</evidence>
<dbReference type="InterPro" id="IPR000477">
    <property type="entry name" value="RT_dom"/>
</dbReference>
<dbReference type="InterPro" id="IPR056924">
    <property type="entry name" value="SH3_Tf2-1"/>
</dbReference>
<feature type="domain" description="Integrase catalytic" evidence="8">
    <location>
        <begin position="1118"/>
        <end position="1278"/>
    </location>
</feature>
<dbReference type="Gene3D" id="3.30.70.270">
    <property type="match status" value="2"/>
</dbReference>
<keyword evidence="3" id="KW-0238">DNA-binding</keyword>
<evidence type="ECO:0000256" key="1">
    <source>
        <dbReference type="ARBA" id="ARBA00022670"/>
    </source>
</evidence>
<keyword evidence="1" id="KW-0645">Protease</keyword>
<dbReference type="CDD" id="cd09274">
    <property type="entry name" value="RNase_HI_RT_Ty3"/>
    <property type="match status" value="1"/>
</dbReference>
<dbReference type="Pfam" id="PF17919">
    <property type="entry name" value="RT_RNaseH_2"/>
    <property type="match status" value="1"/>
</dbReference>
<accession>A0A8T3BQ96</accession>
<dbReference type="InterPro" id="IPR036875">
    <property type="entry name" value="Znf_CCHC_sf"/>
</dbReference>
<organism evidence="9 10">
    <name type="scientific">Dendrobium nobile</name>
    <name type="common">Orchid</name>
    <dbReference type="NCBI Taxonomy" id="94219"/>
    <lineage>
        <taxon>Eukaryota</taxon>
        <taxon>Viridiplantae</taxon>
        <taxon>Streptophyta</taxon>
        <taxon>Embryophyta</taxon>
        <taxon>Tracheophyta</taxon>
        <taxon>Spermatophyta</taxon>
        <taxon>Magnoliopsida</taxon>
        <taxon>Liliopsida</taxon>
        <taxon>Asparagales</taxon>
        <taxon>Orchidaceae</taxon>
        <taxon>Epidendroideae</taxon>
        <taxon>Malaxideae</taxon>
        <taxon>Dendrobiinae</taxon>
        <taxon>Dendrobium</taxon>
    </lineage>
</organism>
<dbReference type="EMBL" id="JAGYWB010000007">
    <property type="protein sequence ID" value="KAI0515543.1"/>
    <property type="molecule type" value="Genomic_DNA"/>
</dbReference>
<keyword evidence="2" id="KW-0064">Aspartyl protease</keyword>
<dbReference type="InterPro" id="IPR043128">
    <property type="entry name" value="Rev_trsase/Diguanyl_cyclase"/>
</dbReference>